<dbReference type="Proteomes" id="UP000279236">
    <property type="component" value="Unassembled WGS sequence"/>
</dbReference>
<reference evidence="2 3" key="1">
    <citation type="submission" date="2018-11" db="EMBL/GenBank/DDBJ databases">
        <title>Genome sequence of Apiotrichum porosum DSM 27194.</title>
        <authorList>
            <person name="Aliyu H."/>
            <person name="Gorte O."/>
            <person name="Ochsenreither K."/>
        </authorList>
    </citation>
    <scope>NUCLEOTIDE SEQUENCE [LARGE SCALE GENOMIC DNA]</scope>
    <source>
        <strain evidence="2 3">DSM 27194</strain>
    </source>
</reference>
<sequence>MGDAAADGTTSGGLCPCQICIRDRAGAVGNHSGSSSQAHNDSQAFQAAFDKHLENKYIYAAVTHVQTLGDTSAEMSAEAIGIYLEHDDVRRFAAFLHRNREWVRDLKRPSLEPGKGKMPSQVVERDPEDAFRTTIVSFLRRPAVQLALKVLKDAEVCGDTLPMLRPLADGEDMKGLLEKLHANLEFFVQLGVPGNLFDVVEEINSPLVIDLTVSSPPSSPMVPVASRKRPRSAQGNPTKRTALSVARIGLFKLSWLLKRIGLLQNLWLLQLLLLLKRIGLLKLLWLLKPIGLLKNPWLFKPPRAPQTSQAPQAPHPPPGLLVHVRAWRESWLSDEDGPNGKRKH</sequence>
<keyword evidence="3" id="KW-1185">Reference proteome</keyword>
<dbReference type="AlphaFoldDB" id="A0A427XMP3"/>
<dbReference type="GeneID" id="39594201"/>
<dbReference type="RefSeq" id="XP_028475096.1">
    <property type="nucleotide sequence ID" value="XM_028624928.1"/>
</dbReference>
<organism evidence="2 3">
    <name type="scientific">Apiotrichum porosum</name>
    <dbReference type="NCBI Taxonomy" id="105984"/>
    <lineage>
        <taxon>Eukaryota</taxon>
        <taxon>Fungi</taxon>
        <taxon>Dikarya</taxon>
        <taxon>Basidiomycota</taxon>
        <taxon>Agaricomycotina</taxon>
        <taxon>Tremellomycetes</taxon>
        <taxon>Trichosporonales</taxon>
        <taxon>Trichosporonaceae</taxon>
        <taxon>Apiotrichum</taxon>
    </lineage>
</organism>
<feature type="region of interest" description="Disordered" evidence="1">
    <location>
        <begin position="216"/>
        <end position="238"/>
    </location>
</feature>
<evidence type="ECO:0000313" key="2">
    <source>
        <dbReference type="EMBL" id="RSH79987.1"/>
    </source>
</evidence>
<evidence type="ECO:0000313" key="3">
    <source>
        <dbReference type="Proteomes" id="UP000279236"/>
    </source>
</evidence>
<gene>
    <name evidence="2" type="ORF">EHS24_009658</name>
</gene>
<evidence type="ECO:0000256" key="1">
    <source>
        <dbReference type="SAM" id="MobiDB-lite"/>
    </source>
</evidence>
<proteinExistence type="predicted"/>
<name>A0A427XMP3_9TREE</name>
<dbReference type="EMBL" id="RSCE01000009">
    <property type="protein sequence ID" value="RSH79987.1"/>
    <property type="molecule type" value="Genomic_DNA"/>
</dbReference>
<comment type="caution">
    <text evidence="2">The sequence shown here is derived from an EMBL/GenBank/DDBJ whole genome shotgun (WGS) entry which is preliminary data.</text>
</comment>
<protein>
    <submittedName>
        <fullName evidence="2">Uncharacterized protein</fullName>
    </submittedName>
</protein>
<accession>A0A427XMP3</accession>